<name>A0A1N7HYZ5_9FLAO</name>
<dbReference type="KEGG" id="cjt:EG359_02695"/>
<sequence length="163" mass="19056">MIKTILYLSFLFTFFIGCNAQEKVIANYIGYSFNSTKNSSYLSQELRFIKENRDTLKMNLKLPYDTISHNIINRGVFYNCHLKESVTYTFTLKKICASDIPEAFNSYYKTNIISDKKDCSKFTEIEKNTEYNYTGNYGKYVDINKTLYEIINISPDDGCIFQN</sequence>
<dbReference type="Proteomes" id="UP000186106">
    <property type="component" value="Unassembled WGS sequence"/>
</dbReference>
<dbReference type="RefSeq" id="WP_076352036.1">
    <property type="nucleotide sequence ID" value="NZ_CP033926.1"/>
</dbReference>
<evidence type="ECO:0000313" key="4">
    <source>
        <dbReference type="Proteomes" id="UP000279541"/>
    </source>
</evidence>
<gene>
    <name evidence="1" type="ORF">EG359_02695</name>
    <name evidence="2" type="ORF">SAMN05421768_101823</name>
</gene>
<dbReference type="EMBL" id="CP033926">
    <property type="protein sequence ID" value="AZA98578.1"/>
    <property type="molecule type" value="Genomic_DNA"/>
</dbReference>
<dbReference type="Proteomes" id="UP000279541">
    <property type="component" value="Chromosome"/>
</dbReference>
<evidence type="ECO:0000313" key="1">
    <source>
        <dbReference type="EMBL" id="AZA98578.1"/>
    </source>
</evidence>
<reference evidence="2 3" key="1">
    <citation type="submission" date="2017-01" db="EMBL/GenBank/DDBJ databases">
        <authorList>
            <person name="Mah S.A."/>
            <person name="Swanson W.J."/>
            <person name="Moy G.W."/>
            <person name="Vacquier V.D."/>
        </authorList>
    </citation>
    <scope>NUCLEOTIDE SEQUENCE [LARGE SCALE GENOMIC DNA]</scope>
    <source>
        <strain evidence="2 3">DSM 16927</strain>
    </source>
</reference>
<evidence type="ECO:0000313" key="3">
    <source>
        <dbReference type="Proteomes" id="UP000186106"/>
    </source>
</evidence>
<dbReference type="EMBL" id="FTNZ01000001">
    <property type="protein sequence ID" value="SIS29991.1"/>
    <property type="molecule type" value="Genomic_DNA"/>
</dbReference>
<protein>
    <recommendedName>
        <fullName evidence="5">Lipoprotein</fullName>
    </recommendedName>
</protein>
<evidence type="ECO:0008006" key="5">
    <source>
        <dbReference type="Google" id="ProtNLM"/>
    </source>
</evidence>
<dbReference type="AlphaFoldDB" id="A0A1N7HYZ5"/>
<accession>A0A1N7HYZ5</accession>
<reference evidence="1 4" key="2">
    <citation type="submission" date="2018-11" db="EMBL/GenBank/DDBJ databases">
        <title>Proposal to divide the Flavobacteriaceae and reorganize its genera based on Amino Acid Identity values calculated from whole genome sequences.</title>
        <authorList>
            <person name="Nicholson A.C."/>
            <person name="Gulvik C.A."/>
            <person name="Whitney A.M."/>
            <person name="Humrighouse B.W."/>
            <person name="Bell M."/>
            <person name="Holmes B."/>
            <person name="Steigerwalt A.G."/>
            <person name="Villarma A."/>
            <person name="Sheth M."/>
            <person name="Batra D."/>
            <person name="Pryor J."/>
            <person name="Bernardet J.-F."/>
            <person name="Hugo C."/>
            <person name="Kampfer P."/>
            <person name="Newman J."/>
            <person name="McQuiston J.R."/>
        </authorList>
    </citation>
    <scope>NUCLEOTIDE SEQUENCE [LARGE SCALE GENOMIC DNA]</scope>
    <source>
        <strain evidence="1 4">DSM 16927</strain>
    </source>
</reference>
<dbReference type="STRING" id="112234.SAMN05421768_101823"/>
<dbReference type="PROSITE" id="PS51257">
    <property type="entry name" value="PROKAR_LIPOPROTEIN"/>
    <property type="match status" value="1"/>
</dbReference>
<organism evidence="2 3">
    <name type="scientific">Chryseobacterium joostei</name>
    <dbReference type="NCBI Taxonomy" id="112234"/>
    <lineage>
        <taxon>Bacteria</taxon>
        <taxon>Pseudomonadati</taxon>
        <taxon>Bacteroidota</taxon>
        <taxon>Flavobacteriia</taxon>
        <taxon>Flavobacteriales</taxon>
        <taxon>Weeksellaceae</taxon>
        <taxon>Chryseobacterium group</taxon>
        <taxon>Chryseobacterium</taxon>
    </lineage>
</organism>
<proteinExistence type="predicted"/>
<evidence type="ECO:0000313" key="2">
    <source>
        <dbReference type="EMBL" id="SIS29991.1"/>
    </source>
</evidence>
<dbReference type="OrthoDB" id="1075325at2"/>
<keyword evidence="4" id="KW-1185">Reference proteome</keyword>